<evidence type="ECO:0000313" key="1">
    <source>
        <dbReference type="EMBL" id="KAK9873497.1"/>
    </source>
</evidence>
<dbReference type="Proteomes" id="UP001431783">
    <property type="component" value="Unassembled WGS sequence"/>
</dbReference>
<sequence length="143" mass="16119">MPESIVIPQPNVDPSVELVTSNPEELSVAHECDVHSSSHNISFGSDINTDQNQTCIKKIKINVFLKEIKFLMYQNKKLLVPEHNSVIDEDLSENLKTQEILNKAALVLKKSVLQAEKKKLPNKLSVQDLMNVEVLVPEDLSQF</sequence>
<proteinExistence type="predicted"/>
<comment type="caution">
    <text evidence="1">The sequence shown here is derived from an EMBL/GenBank/DDBJ whole genome shotgun (WGS) entry which is preliminary data.</text>
</comment>
<protein>
    <submittedName>
        <fullName evidence="1">Uncharacterized protein</fullName>
    </submittedName>
</protein>
<keyword evidence="2" id="KW-1185">Reference proteome</keyword>
<reference evidence="1 2" key="1">
    <citation type="submission" date="2023-03" db="EMBL/GenBank/DDBJ databases">
        <title>Genome insight into feeding habits of ladybird beetles.</title>
        <authorList>
            <person name="Li H.-S."/>
            <person name="Huang Y.-H."/>
            <person name="Pang H."/>
        </authorList>
    </citation>
    <scope>NUCLEOTIDE SEQUENCE [LARGE SCALE GENOMIC DNA]</scope>
    <source>
        <strain evidence="1">SYSU_2023b</strain>
        <tissue evidence="1">Whole body</tissue>
    </source>
</reference>
<dbReference type="EMBL" id="JARQZJ010000021">
    <property type="protein sequence ID" value="KAK9873497.1"/>
    <property type="molecule type" value="Genomic_DNA"/>
</dbReference>
<organism evidence="1 2">
    <name type="scientific">Henosepilachna vigintioctopunctata</name>
    <dbReference type="NCBI Taxonomy" id="420089"/>
    <lineage>
        <taxon>Eukaryota</taxon>
        <taxon>Metazoa</taxon>
        <taxon>Ecdysozoa</taxon>
        <taxon>Arthropoda</taxon>
        <taxon>Hexapoda</taxon>
        <taxon>Insecta</taxon>
        <taxon>Pterygota</taxon>
        <taxon>Neoptera</taxon>
        <taxon>Endopterygota</taxon>
        <taxon>Coleoptera</taxon>
        <taxon>Polyphaga</taxon>
        <taxon>Cucujiformia</taxon>
        <taxon>Coccinelloidea</taxon>
        <taxon>Coccinellidae</taxon>
        <taxon>Epilachninae</taxon>
        <taxon>Epilachnini</taxon>
        <taxon>Henosepilachna</taxon>
    </lineage>
</organism>
<evidence type="ECO:0000313" key="2">
    <source>
        <dbReference type="Proteomes" id="UP001431783"/>
    </source>
</evidence>
<accession>A0AAW1TZF7</accession>
<name>A0AAW1TZF7_9CUCU</name>
<gene>
    <name evidence="1" type="ORF">WA026_022909</name>
</gene>
<dbReference type="AlphaFoldDB" id="A0AAW1TZF7"/>